<dbReference type="Pfam" id="PF08393">
    <property type="entry name" value="DHC_N2"/>
    <property type="match status" value="1"/>
</dbReference>
<keyword evidence="6" id="KW-0547">Nucleotide-binding</keyword>
<dbReference type="InterPro" id="IPR042219">
    <property type="entry name" value="AAA_lid_11_sf"/>
</dbReference>
<evidence type="ECO:0000256" key="13">
    <source>
        <dbReference type="ARBA" id="ARBA00023273"/>
    </source>
</evidence>
<dbReference type="Gene3D" id="1.10.8.710">
    <property type="match status" value="1"/>
</dbReference>
<dbReference type="FunFam" id="3.40.50.300:FF:000362">
    <property type="entry name" value="Dynein, axonemal, heavy chain 6"/>
    <property type="match status" value="1"/>
</dbReference>
<dbReference type="InterPro" id="IPR024743">
    <property type="entry name" value="Dynein_HC_stalk"/>
</dbReference>
<dbReference type="Gene3D" id="3.20.180.20">
    <property type="entry name" value="Dynein heavy chain, N-terminal domain 2"/>
    <property type="match status" value="1"/>
</dbReference>
<dbReference type="VEuPathDB" id="TriTrypDB:Lsey_0365_0030"/>
<dbReference type="SUPFAM" id="SSF52540">
    <property type="entry name" value="P-loop containing nucleoside triphosphate hydrolases"/>
    <property type="match status" value="4"/>
</dbReference>
<evidence type="ECO:0000256" key="8">
    <source>
        <dbReference type="ARBA" id="ARBA00023017"/>
    </source>
</evidence>
<evidence type="ECO:0000256" key="9">
    <source>
        <dbReference type="ARBA" id="ARBA00023054"/>
    </source>
</evidence>
<keyword evidence="12" id="KW-0206">Cytoskeleton</keyword>
<keyword evidence="9 14" id="KW-0175">Coiled coil</keyword>
<keyword evidence="10" id="KW-0969">Cilium</keyword>
<dbReference type="FunFam" id="1.10.8.1220:FF:000001">
    <property type="entry name" value="Dynein axonemal heavy chain 5"/>
    <property type="match status" value="1"/>
</dbReference>
<evidence type="ECO:0000259" key="22">
    <source>
        <dbReference type="Pfam" id="PF17852"/>
    </source>
</evidence>
<proteinExistence type="inferred from homology"/>
<dbReference type="GO" id="GO:0005524">
    <property type="term" value="F:ATP binding"/>
    <property type="evidence" value="ECO:0007669"/>
    <property type="project" value="UniProtKB-KW"/>
</dbReference>
<evidence type="ECO:0000259" key="21">
    <source>
        <dbReference type="Pfam" id="PF12781"/>
    </source>
</evidence>
<dbReference type="GO" id="GO:0060294">
    <property type="term" value="P:cilium movement involved in cell motility"/>
    <property type="evidence" value="ECO:0007669"/>
    <property type="project" value="UniProtKB-ARBA"/>
</dbReference>
<dbReference type="InterPro" id="IPR004273">
    <property type="entry name" value="Dynein_heavy_D6_P-loop"/>
</dbReference>
<evidence type="ECO:0000256" key="6">
    <source>
        <dbReference type="ARBA" id="ARBA00022741"/>
    </source>
</evidence>
<dbReference type="Pfam" id="PF22597">
    <property type="entry name" value="DYN_lid"/>
    <property type="match status" value="1"/>
</dbReference>
<feature type="compositionally biased region" description="Low complexity" evidence="15">
    <location>
        <begin position="56"/>
        <end position="71"/>
    </location>
</feature>
<keyword evidence="5" id="KW-0677">Repeat</keyword>
<dbReference type="Pfam" id="PF12780">
    <property type="entry name" value="AAA_8"/>
    <property type="match status" value="1"/>
</dbReference>
<dbReference type="Pfam" id="PF12777">
    <property type="entry name" value="MT"/>
    <property type="match status" value="1"/>
</dbReference>
<evidence type="ECO:0000256" key="5">
    <source>
        <dbReference type="ARBA" id="ARBA00022737"/>
    </source>
</evidence>
<feature type="domain" description="Dynein heavy chain AAA 5 extension" evidence="22">
    <location>
        <begin position="2032"/>
        <end position="2161"/>
    </location>
</feature>
<dbReference type="Pfam" id="PF12775">
    <property type="entry name" value="AAA_7"/>
    <property type="match status" value="1"/>
</dbReference>
<evidence type="ECO:0000313" key="26">
    <source>
        <dbReference type="EMBL" id="KPI83502.1"/>
    </source>
</evidence>
<feature type="domain" description="Dynein heavy chain hydrolytic ATP-binding dynein motor region" evidence="18">
    <location>
        <begin position="1538"/>
        <end position="1864"/>
    </location>
</feature>
<feature type="domain" description="Dynein heavy chain linker" evidence="17">
    <location>
        <begin position="1004"/>
        <end position="1409"/>
    </location>
</feature>
<dbReference type="FunFam" id="1.10.8.720:FF:000001">
    <property type="entry name" value="dynein heavy chain 7, axonemal"/>
    <property type="match status" value="1"/>
</dbReference>
<evidence type="ECO:0000259" key="24">
    <source>
        <dbReference type="Pfam" id="PF18199"/>
    </source>
</evidence>
<dbReference type="Pfam" id="PF17852">
    <property type="entry name" value="Dynein_AAA_lid"/>
    <property type="match status" value="1"/>
</dbReference>
<evidence type="ECO:0000256" key="10">
    <source>
        <dbReference type="ARBA" id="ARBA00023069"/>
    </source>
</evidence>
<feature type="coiled-coil region" evidence="14">
    <location>
        <begin position="3056"/>
        <end position="3111"/>
    </location>
</feature>
<dbReference type="GO" id="GO:0036156">
    <property type="term" value="C:inner dynein arm"/>
    <property type="evidence" value="ECO:0007669"/>
    <property type="project" value="UniProtKB-ARBA"/>
</dbReference>
<dbReference type="EMBL" id="LJSK01000365">
    <property type="protein sequence ID" value="KPI83502.1"/>
    <property type="molecule type" value="Genomic_DNA"/>
</dbReference>
<protein>
    <submittedName>
        <fullName evidence="26">Putative dynein heavy chain</fullName>
    </submittedName>
</protein>
<dbReference type="InterPro" id="IPR027417">
    <property type="entry name" value="P-loop_NTPase"/>
</dbReference>
<feature type="domain" description="Dynein heavy chain coiled coil stalk" evidence="19">
    <location>
        <begin position="2826"/>
        <end position="3171"/>
    </location>
</feature>
<evidence type="ECO:0000256" key="14">
    <source>
        <dbReference type="SAM" id="Coils"/>
    </source>
</evidence>
<dbReference type="FunFam" id="1.20.920.20:FF:000001">
    <property type="entry name" value="dynein heavy chain 2, axonemal"/>
    <property type="match status" value="1"/>
</dbReference>
<dbReference type="FunFam" id="1.10.8.710:FF:000004">
    <property type="entry name" value="Dynein axonemal heavy chain 6"/>
    <property type="match status" value="1"/>
</dbReference>
<evidence type="ECO:0000259" key="19">
    <source>
        <dbReference type="Pfam" id="PF12777"/>
    </source>
</evidence>
<dbReference type="FunFam" id="1.20.140.100:FF:000001">
    <property type="entry name" value="dynein heavy chain 17, axonemal"/>
    <property type="match status" value="1"/>
</dbReference>
<evidence type="ECO:0000256" key="15">
    <source>
        <dbReference type="SAM" id="MobiDB-lite"/>
    </source>
</evidence>
<dbReference type="SUPFAM" id="SSF57997">
    <property type="entry name" value="Tropomyosin"/>
    <property type="match status" value="1"/>
</dbReference>
<dbReference type="Gene3D" id="1.20.920.30">
    <property type="match status" value="1"/>
</dbReference>
<dbReference type="InterPro" id="IPR054354">
    <property type="entry name" value="DYNC2H1-like_lid"/>
</dbReference>
<dbReference type="InterPro" id="IPR026983">
    <property type="entry name" value="DHC"/>
</dbReference>
<dbReference type="InterPro" id="IPR035706">
    <property type="entry name" value="AAA_9"/>
</dbReference>
<evidence type="ECO:0000259" key="20">
    <source>
        <dbReference type="Pfam" id="PF12780"/>
    </source>
</evidence>
<feature type="domain" description="Dynein heavy chain AAA lid" evidence="23">
    <location>
        <begin position="3811"/>
        <end position="3949"/>
    </location>
</feature>
<keyword evidence="11" id="KW-0505">Motor protein</keyword>
<dbReference type="Proteomes" id="UP000038009">
    <property type="component" value="Unassembled WGS sequence"/>
</dbReference>
<keyword evidence="13" id="KW-0966">Cell projection</keyword>
<feature type="coiled-coil region" evidence="14">
    <location>
        <begin position="2859"/>
        <end position="2925"/>
    </location>
</feature>
<dbReference type="FunFam" id="3.10.490.20:FF:000001">
    <property type="entry name" value="dynein heavy chain 7, axonemal"/>
    <property type="match status" value="1"/>
</dbReference>
<dbReference type="Gene3D" id="1.20.140.100">
    <property type="entry name" value="Dynein heavy chain, N-terminal domain 2"/>
    <property type="match status" value="1"/>
</dbReference>
<keyword evidence="27" id="KW-1185">Reference proteome</keyword>
<dbReference type="Gene3D" id="1.10.8.720">
    <property type="entry name" value="Region D6 of dynein motor"/>
    <property type="match status" value="1"/>
</dbReference>
<comment type="similarity">
    <text evidence="2">Belongs to the dynein heavy chain family.</text>
</comment>
<feature type="region of interest" description="Disordered" evidence="15">
    <location>
        <begin position="16"/>
        <end position="101"/>
    </location>
</feature>
<dbReference type="FunFam" id="1.10.287.2620:FF:000002">
    <property type="entry name" value="Dynein heavy chain 2, axonemal"/>
    <property type="match status" value="1"/>
</dbReference>
<dbReference type="GO" id="GO:0008017">
    <property type="term" value="F:microtubule binding"/>
    <property type="evidence" value="ECO:0007669"/>
    <property type="project" value="UniProtKB-ARBA"/>
</dbReference>
<keyword evidence="3" id="KW-0963">Cytoplasm</keyword>
<evidence type="ECO:0000256" key="2">
    <source>
        <dbReference type="ARBA" id="ARBA00008887"/>
    </source>
</evidence>
<comment type="caution">
    <text evidence="26">The sequence shown here is derived from an EMBL/GenBank/DDBJ whole genome shotgun (WGS) entry which is preliminary data.</text>
</comment>
<dbReference type="InterPro" id="IPR043160">
    <property type="entry name" value="Dynein_C_barrel"/>
</dbReference>
<dbReference type="OrthoDB" id="447173at2759"/>
<keyword evidence="8" id="KW-0243">Dynein</keyword>
<feature type="domain" description="Dynein heavy chain ATP-binding dynein motor region" evidence="21">
    <location>
        <begin position="3200"/>
        <end position="3420"/>
    </location>
</feature>
<dbReference type="Pfam" id="PF18199">
    <property type="entry name" value="Dynein_C"/>
    <property type="match status" value="1"/>
</dbReference>
<dbReference type="FunFam" id="3.40.50.300:FF:002141">
    <property type="entry name" value="Dynein heavy chain"/>
    <property type="match status" value="1"/>
</dbReference>
<dbReference type="InterPro" id="IPR042222">
    <property type="entry name" value="Dynein_2_N"/>
</dbReference>
<accession>A0A0N1I0K3</accession>
<feature type="domain" description="Dynein 2 heavy chain 1 cytoplasmic ATPase lid" evidence="25">
    <location>
        <begin position="2373"/>
        <end position="2455"/>
    </location>
</feature>
<dbReference type="FunFam" id="3.40.50.300:FF:000063">
    <property type="entry name" value="dynein heavy chain 6, axonemal"/>
    <property type="match status" value="1"/>
</dbReference>
<dbReference type="GO" id="GO:0005874">
    <property type="term" value="C:microtubule"/>
    <property type="evidence" value="ECO:0007669"/>
    <property type="project" value="UniProtKB-KW"/>
</dbReference>
<dbReference type="Gene3D" id="1.10.287.2620">
    <property type="match status" value="1"/>
</dbReference>
<feature type="domain" description="Dynein heavy chain C-terminal" evidence="24">
    <location>
        <begin position="3956"/>
        <end position="4270"/>
    </location>
</feature>
<dbReference type="Gene3D" id="6.10.140.1060">
    <property type="match status" value="1"/>
</dbReference>
<reference evidence="26 27" key="1">
    <citation type="journal article" date="2015" name="PLoS Pathog.">
        <title>Leptomonas seymouri: Adaptations to the Dixenous Life Cycle Analyzed by Genome Sequencing, Transcriptome Profiling and Co-infection with Leishmania donovani.</title>
        <authorList>
            <person name="Kraeva N."/>
            <person name="Butenko A."/>
            <person name="Hlavacova J."/>
            <person name="Kostygov A."/>
            <person name="Myskova J."/>
            <person name="Grybchuk D."/>
            <person name="Lestinova T."/>
            <person name="Votypka J."/>
            <person name="Volf P."/>
            <person name="Opperdoes F."/>
            <person name="Flegontov P."/>
            <person name="Lukes J."/>
            <person name="Yurchenko V."/>
        </authorList>
    </citation>
    <scope>NUCLEOTIDE SEQUENCE [LARGE SCALE GENOMIC DNA]</scope>
    <source>
        <strain evidence="26 27">ATCC 30220</strain>
    </source>
</reference>
<dbReference type="InterPro" id="IPR024317">
    <property type="entry name" value="Dynein_heavy_chain_D4_dom"/>
</dbReference>
<dbReference type="Gene3D" id="1.10.8.1220">
    <property type="match status" value="1"/>
</dbReference>
<evidence type="ECO:0000256" key="1">
    <source>
        <dbReference type="ARBA" id="ARBA00004430"/>
    </source>
</evidence>
<dbReference type="FunFam" id="3.40.50.300:FF:001145">
    <property type="entry name" value="Putative dynein heavy chain"/>
    <property type="match status" value="1"/>
</dbReference>
<dbReference type="FunFam" id="1.20.920.30:FF:000009">
    <property type="entry name" value="Dynein heavy chain 9"/>
    <property type="match status" value="1"/>
</dbReference>
<dbReference type="Gene3D" id="3.10.490.20">
    <property type="match status" value="1"/>
</dbReference>
<evidence type="ECO:0000259" key="18">
    <source>
        <dbReference type="Pfam" id="PF12774"/>
    </source>
</evidence>
<dbReference type="PANTHER" id="PTHR22878:SF73">
    <property type="entry name" value="DYNEIN AXONEMAL HEAVY CHAIN 1"/>
    <property type="match status" value="1"/>
</dbReference>
<dbReference type="FunFam" id="1.20.58.1120:FF:000001">
    <property type="entry name" value="dynein heavy chain 2, axonemal"/>
    <property type="match status" value="1"/>
</dbReference>
<evidence type="ECO:0000256" key="7">
    <source>
        <dbReference type="ARBA" id="ARBA00022840"/>
    </source>
</evidence>
<evidence type="ECO:0000259" key="17">
    <source>
        <dbReference type="Pfam" id="PF08393"/>
    </source>
</evidence>
<dbReference type="InterPro" id="IPR041658">
    <property type="entry name" value="AAA_lid_11"/>
</dbReference>
<feature type="domain" description="Dynein heavy chain region D6 P-loop" evidence="16">
    <location>
        <begin position="3666"/>
        <end position="3778"/>
    </location>
</feature>
<dbReference type="Gene3D" id="1.20.58.1120">
    <property type="match status" value="1"/>
</dbReference>
<evidence type="ECO:0000256" key="3">
    <source>
        <dbReference type="ARBA" id="ARBA00022490"/>
    </source>
</evidence>
<dbReference type="Pfam" id="PF12781">
    <property type="entry name" value="AAA_9"/>
    <property type="match status" value="1"/>
</dbReference>
<keyword evidence="7" id="KW-0067">ATP-binding</keyword>
<dbReference type="Pfam" id="PF03028">
    <property type="entry name" value="Dynein_heavy"/>
    <property type="match status" value="1"/>
</dbReference>
<dbReference type="Gene3D" id="1.20.1270.280">
    <property type="match status" value="1"/>
</dbReference>
<evidence type="ECO:0000256" key="12">
    <source>
        <dbReference type="ARBA" id="ARBA00023212"/>
    </source>
</evidence>
<name>A0A0N1I0K3_LEPSE</name>
<dbReference type="InterPro" id="IPR042228">
    <property type="entry name" value="Dynein_linker_3"/>
</dbReference>
<dbReference type="Gene3D" id="1.10.472.130">
    <property type="match status" value="1"/>
</dbReference>
<dbReference type="PANTHER" id="PTHR22878">
    <property type="entry name" value="DYNEIN HEAVY CHAIN 6, AXONEMAL-LIKE-RELATED"/>
    <property type="match status" value="1"/>
</dbReference>
<dbReference type="GO" id="GO:0008569">
    <property type="term" value="F:minus-end-directed microtubule motor activity"/>
    <property type="evidence" value="ECO:0007669"/>
    <property type="project" value="InterPro"/>
</dbReference>
<dbReference type="GO" id="GO:0051959">
    <property type="term" value="F:dynein light intermediate chain binding"/>
    <property type="evidence" value="ECO:0007669"/>
    <property type="project" value="InterPro"/>
</dbReference>
<sequence>MSISYEELLALRRAQTAEKKKSQLPAPLSPLTTLPGSSPQKGAKRPSSGLHGRRYPAVATTAAAQSSTGAAPQPPNLADSRKRAKTDTPPPVPKEREPKVMAPTQHVRGEVSRAELVHRKRARMDEAAPLQELLLARGMQRTIQSDAQAGDYENGAAVATGEYAFWLPLEAVDDSHRYEELTPADWATRVEAVAPTGLPCLYWKTDPYQHQGKGEWMPGHVIKVEVETELYHVLPDAVGAAAPTAGQRQSTDAAEGSRVPDGIGTPAAQIFPRVFVCFASEDAVNFAERFATAYHRRATAETALRMELYVDSIPVDEYASLDPLVANRVREAALNTPALVEGESNLNVASVLEEVRAGYSRVMNADLFRNVTQSGGLAQLMGPTVTLSGCASSASPLFANEKAEPVPLYGVEPGRAARFAATVQIFRTNCFWHTSPTLVELMRAVAAADDALLSRCTFVLYSSKEIKRPISLMDLEEVETAAVRESFLHARDEWLAQATALVKRTLTPMPVSAPVHLLHYDVNQYLGCKTERYLRQLQLHMQDALRHYLTSSLEAFIRFIEHAGDNSVVVRGMADVEMTRGAYPAPCNRFGADDRITAKFLEAPRYQLPPLLSVVLQCVQGVDEEPEQLAAAAESSLSSTPFAIAQVKGAAEASPATMHLAYNYSVSKMRTSLRSLLTRCLTQHNSLRTVERILFSFLYDPATAFLEVPSTSSPLMESLTQRLDAVLSRVEKAMKAYKATFTPLAPVIQLDIEAYMNSFDECFPSTHGVEAEVRRLLMLQQQVLDSIPVSMDLGMVQVECGELRRFLSRKCAQVVSRVLDVMATRALQKEVEVCGQYRELYAVLRKPAETPEEVVNTKEFIKTLPERTVDLEAAIEEAKGIHDLLNIFQRPLSEEEFNKKWKAIGWPGELEDSINERVEELEETKRCLLASMSRSQELFEKEVDRMQKIVDMYSQHASYNHMSEIAEDVKNVQEKITQLRGQANTFNTHETLFNIEKTDYSAVHQLAKDFEPYVSLWLTSESWATAMKMWHQIVFTEINAEEVEQTVTETLRVMNTCVRSPQLTPELMQVAEQTRDSVQQFRPLVPTIRCLRMEGMKDRHWSQLSKEIGVNVEPGVTVETLDDVVRLNLPEHNEVLMRISEIASREYHIEVSLKKMRTEWADMRMSVVSYKSTGCYIIGKDVVDATQEKLDDQTLLTQSLSFSPFKKLFEEQIAAWEGSLKRVQDVLDAWLQCQKSWLYLEPIFQSEDISRQLPSEFKRFQQVHKNWQILTNAAHRIDLTLDFCTKTDRCLELLKENNDTLEVVERGLNQYLENKRASFARFYFLSDDELLTILSEARDPQKIQPQFRKLFENITRIDMRSPDNEMFGMYSQMEEYIPFVQSVLPRKYVENWLTEIETMMKASIRAQLEAGMKNFASMERQDFVLQSPGQVTIAVNQIMWTHECELSLREHGSLAPYVETAQKNLMLLVETVRQPLSNLQRMNLSGLITIEVHARDIVEQLAKAGVDNVYAFEWVSQLRSYWENNDCFLRQVEAQFRYGGEYLGNTTRLVITPLTDRIYLTLTGAMHMFLGGAPAGPAGTGKTETVKDLAKAVAKQCVVFNCQEGMTYSSMGKFFKGLAQAGAWACFDEFNRIDVEVLSVVAQQVTDLQEAARTKQYRIPFEGTEILVDPSYSVFITMNPGYAGRTELPDNLKVLFRPVACMVPDYAMIAEIRLFSFGYSDSRKLAKKMVATFRLSSEQLSSQDHYDFGMRAVNTVISAAGLMKREHPEEAEDVLLLRALRDSNAPKFLEEDLLLFDGIISDLFPGVQLTPADYVGFAAALEEQASKMHLQPTEMFLKKCVELYEMSVLRHGQMAVGPTMGGKTCATRVLQAAMTALRKVHKNSRFSEVKTHCLNPKSITMMQLYGGFDDVTGEWRDGIIGEIFRLAARDTSDARQWIIFDGPVDALWIESMNTVLDDNKKLCLISGEIIAMTPYMNCWFEVEDLAVASPATVSRAGMIYLEPDTCIGVGNYIRSWQQYRLPSSLDPFKEHLQELCEQLFPSLIQFVLTEVNEYSPSSWPCLVVSCFNLFDCFMGPFTPTRVYEVTQDKLDILQEVYLHILVFSIVWSFGATGDRTSQQRFDKFLRDELRLRNVNIELPVIGTLQDYQFILEERRWISWTERLPAFTTQVTQKNFSDIIVPTADVARYKYVNRILLEHSYHTLCCGPTGTGKTVLMRQLLMQEMPKECTPIFFTFSARTSANQTQDLIFSKFEVRKRASPQVWGAPLNKKFIILVDDMNMPLKEQYGAQPPIELLRQFMDYHGWYDNRTREFFSIVDVVLAGTMGPPGGGRHFITQRFLRHFHQIAFPDIEDDSMRRIFLSMLESYFSLFAEDVRMKLSSVITASIEVFNVVLKELKPTPARPHYLFNMRDLAKVMDGLTNATPKTVNSVPALVRLWLHEEMRTFQDRLTTDTDRVWFQDLLAKQLQKHVKLTADDVLMSSSKKDAGTSAATTKRLPSEAGSMSALLFVDFMGNKAEQRVYQEATDFDAVVKNLEQQLLEYNQQCTGGRQLDLVMFSDAVQHVCRIARVIRKPNGHALLLGVGGSGRQSLSRLAAHLNEYQLFQVEIAKGYTMSAWREDLKKVLQNVAFHDKHVLFLFTDTQIVHEGMLEDVNNLLNSGEVPNLFFGPELEDLLNSMRPVCIAEGLAIDKVTIFARFVRSCRAQLHIALCMSPLGEVFRSRLRMFPALVNCCTVDWFSAWPQQALRSVAHNYFAAMPLLQHQPAVIDACTEVCVRVHVSVEAISTRFLAEAQRHNYVTPTSFLEFLDTFRVLMEMQTERNRMTKDRFVNGLEKLRETEDAVAGLQQTLAESQPVLLQTNESIKKLVAEMEVQTAEAEKTKKEAQKEQEAVATMQAECAAIEGEAQEQLAEALPELDRALESLKNLKSSQITEVAGYKAPTAGVVMTMQGICVLFQIKPQMRAANPMEEKKPDYWATAKEQLLNNPNALLQRLIQYDKENIPEKLIQAVMPLVTSEDFTPKKIAGASQACAAMCQWTHAMVRFHEVNKKVAPLRQRLAVAQQANQEAQVKLREAEQQLAAVAQRLADMQRRKEGAEKELEELDQTVKRTALRLDRAAMLIDGLAGEKRSWLQSAERLDESAKFLVGDLLVAAGQIAYCGPFTASYRQDLLETWGKELDARSIVHSPHFSILHTLQDAVATREWVLNGLPMDTLSTENALFAQYARRWPLLIDPQSQGNRWIRKTYKDSLEVVKPNQKDLIKRIEFCIRAGRPVLLENVGEELDASLNPLLDRQTFMEGGTEMIRVSDTAIPWNAKFKFFMTTKLPNPHYIPEVMVRVTLLNFFITPQGLEDQLLGVVVGQERKELEMRRSDLIQKNAAMKADLVQTQESILRKLKEVEGDVLDDVELIEYLNQSKEKTLEITARVAEAEAAEVELTASREEYRPIAHHSSCLYFCCSTLSNVDPMYQYSLQWFVQLFIASIDQASRSDILAQRLENLRDYFTYSFYQNVSRSLFEKHKLMFSFFLCVRLKDQRGEIDAVELRFLLQGQALVADAARNPDPSWITPSTWNDWCYLDQEFSAFKGLQAHLCANLAHYKELFMSSAAHRQPMAGDWAAKLTSMQHMMFLRCVRPDKLMERVQDFVTEEMGERFIRPPPFDLGTSFRDSSPSVPLIFILSQGADPYDDWKRFADAQSMSKKLYDISLGQGQGPRAERMMSEAMENGSWVLLQNCHLATSWMPTLERIVEGISPATHPSFRLWLTSMPNVHFPVAVLQNGVKMTNEPPKGLQANVSRSIAAYSPDFLESCQKPVELKKLFFSMCFFHALLQERRRFGPLGWNIAYEFTSGDLACCQMQIKMFLDKYAEVPYTVIRELSGNIHYGGRVTDDWDRRTLNTLLERFVTPDIMHDDYRFSPILKEYGSIPATNKDGYLDYVASWPLNTSSEAFGLHENADITCARAETFETLEALVLLQSDQSASAASSSSSTAAAAAATPDDVVKTLTSAIQSKVAQPFDLERFRRKYPTKYEDSMNTVVVQEAIRFNRLVTLLHQTLEQLPMAIKGEVVMSRELEDVYRSLYNNQVPSMWADRAYPSLKSLGAWVDDLVRRLAMIQDWYDKGHPHTYWISGFFFPQAFLTGILQNYARTMHVSIDTISYDFEWINRDPATVTAAPEVGCYIHGMFMEGARINLKTLKLAESKPKVLYEQAPMLWLKPTIDRVPPTEGIYECPLYKTVRRAGTLSTTGHSTNYVLTVEISTSSGVDPKHWVRRGVALVCALST</sequence>
<evidence type="ECO:0000259" key="23">
    <source>
        <dbReference type="Pfam" id="PF18198"/>
    </source>
</evidence>
<dbReference type="Pfam" id="PF12774">
    <property type="entry name" value="AAA_6"/>
    <property type="match status" value="1"/>
</dbReference>
<dbReference type="InterPro" id="IPR013602">
    <property type="entry name" value="Dynein_heavy_linker"/>
</dbReference>
<comment type="subcellular location">
    <subcellularLocation>
        <location evidence="1">Cytoplasm</location>
        <location evidence="1">Cytoskeleton</location>
        <location evidence="1">Cilium axoneme</location>
    </subcellularLocation>
</comment>
<dbReference type="InterPro" id="IPR041466">
    <property type="entry name" value="Dynein_AAA5_ext"/>
</dbReference>
<dbReference type="GO" id="GO:0036159">
    <property type="term" value="P:inner dynein arm assembly"/>
    <property type="evidence" value="ECO:0007669"/>
    <property type="project" value="UniProtKB-ARBA"/>
</dbReference>
<organism evidence="26 27">
    <name type="scientific">Leptomonas seymouri</name>
    <dbReference type="NCBI Taxonomy" id="5684"/>
    <lineage>
        <taxon>Eukaryota</taxon>
        <taxon>Discoba</taxon>
        <taxon>Euglenozoa</taxon>
        <taxon>Kinetoplastea</taxon>
        <taxon>Metakinetoplastina</taxon>
        <taxon>Trypanosomatida</taxon>
        <taxon>Trypanosomatidae</taxon>
        <taxon>Leishmaniinae</taxon>
        <taxon>Leptomonas</taxon>
    </lineage>
</organism>
<evidence type="ECO:0000256" key="4">
    <source>
        <dbReference type="ARBA" id="ARBA00022701"/>
    </source>
</evidence>
<evidence type="ECO:0000259" key="16">
    <source>
        <dbReference type="Pfam" id="PF03028"/>
    </source>
</evidence>
<dbReference type="Gene3D" id="1.20.920.20">
    <property type="match status" value="1"/>
</dbReference>
<dbReference type="FunFam" id="3.40.50.300:FF:002213">
    <property type="entry name" value="Putative dynein heavy chain"/>
    <property type="match status" value="1"/>
</dbReference>
<dbReference type="InterPro" id="IPR035699">
    <property type="entry name" value="AAA_6"/>
</dbReference>
<dbReference type="OMA" id="KIWRRIM"/>
<feature type="compositionally biased region" description="Low complexity" evidence="15">
    <location>
        <begin position="23"/>
        <end position="40"/>
    </location>
</feature>
<dbReference type="FunFam" id="3.20.180.20:FF:000001">
    <property type="entry name" value="Dynein axonemal heavy chain 5"/>
    <property type="match status" value="1"/>
</dbReference>
<feature type="domain" description="Dynein heavy chain AAA module D4" evidence="20">
    <location>
        <begin position="2551"/>
        <end position="2812"/>
    </location>
</feature>
<dbReference type="Gene3D" id="3.40.50.300">
    <property type="entry name" value="P-loop containing nucleotide triphosphate hydrolases"/>
    <property type="match status" value="5"/>
</dbReference>
<dbReference type="FunFam" id="1.20.1270.280:FF:000001">
    <property type="entry name" value="dynein heavy chain 7, axonemal"/>
    <property type="match status" value="1"/>
</dbReference>
<gene>
    <name evidence="26" type="ORF">ABL78_7464</name>
</gene>
<keyword evidence="4" id="KW-0493">Microtubule</keyword>
<evidence type="ECO:0000256" key="11">
    <source>
        <dbReference type="ARBA" id="ARBA00023175"/>
    </source>
</evidence>
<dbReference type="InterPro" id="IPR043157">
    <property type="entry name" value="Dynein_AAA1S"/>
</dbReference>
<evidence type="ECO:0000259" key="25">
    <source>
        <dbReference type="Pfam" id="PF22597"/>
    </source>
</evidence>
<dbReference type="GO" id="GO:0045505">
    <property type="term" value="F:dynein intermediate chain binding"/>
    <property type="evidence" value="ECO:0007669"/>
    <property type="project" value="InterPro"/>
</dbReference>
<dbReference type="Pfam" id="PF18198">
    <property type="entry name" value="AAA_lid_11"/>
    <property type="match status" value="1"/>
</dbReference>
<dbReference type="InterPro" id="IPR041228">
    <property type="entry name" value="Dynein_C"/>
</dbReference>
<evidence type="ECO:0000313" key="27">
    <source>
        <dbReference type="Proteomes" id="UP000038009"/>
    </source>
</evidence>